<dbReference type="Proteomes" id="UP000886289">
    <property type="component" value="Unassembled WGS sequence"/>
</dbReference>
<dbReference type="Gene3D" id="3.60.21.10">
    <property type="match status" value="1"/>
</dbReference>
<dbReference type="InterPro" id="IPR004843">
    <property type="entry name" value="Calcineurin-like_PHP"/>
</dbReference>
<dbReference type="PANTHER" id="PTHR11668:SF496">
    <property type="entry name" value="SERINE_THREONINE-PROTEIN PHOSPHATASE"/>
    <property type="match status" value="1"/>
</dbReference>
<reference evidence="2" key="1">
    <citation type="journal article" date="2020" name="mSystems">
        <title>Genome- and Community-Level Interaction Insights into Carbon Utilization and Element Cycling Functions of Hydrothermarchaeota in Hydrothermal Sediment.</title>
        <authorList>
            <person name="Zhou Z."/>
            <person name="Liu Y."/>
            <person name="Xu W."/>
            <person name="Pan J."/>
            <person name="Luo Z.H."/>
            <person name="Li M."/>
        </authorList>
    </citation>
    <scope>NUCLEOTIDE SEQUENCE [LARGE SCALE GENOMIC DNA]</scope>
    <source>
        <strain evidence="2">HyVt-233</strain>
    </source>
</reference>
<dbReference type="InterPro" id="IPR029052">
    <property type="entry name" value="Metallo-depent_PP-like"/>
</dbReference>
<protein>
    <recommendedName>
        <fullName evidence="1">Calcineurin-like phosphoesterase domain-containing protein</fullName>
    </recommendedName>
</protein>
<accession>A0A7C0Y924</accession>
<dbReference type="InterPro" id="IPR006186">
    <property type="entry name" value="Ser/Thr-sp_prot-phosphatase"/>
</dbReference>
<organism evidence="2">
    <name type="scientific">Desulfofervidus auxilii</name>
    <dbReference type="NCBI Taxonomy" id="1621989"/>
    <lineage>
        <taxon>Bacteria</taxon>
        <taxon>Pseudomonadati</taxon>
        <taxon>Thermodesulfobacteriota</taxon>
        <taxon>Candidatus Desulfofervidia</taxon>
        <taxon>Candidatus Desulfofervidales</taxon>
        <taxon>Candidatus Desulfofervidaceae</taxon>
        <taxon>Candidatus Desulfofervidus</taxon>
    </lineage>
</organism>
<dbReference type="EMBL" id="DRBS01000065">
    <property type="protein sequence ID" value="HDD43552.1"/>
    <property type="molecule type" value="Genomic_DNA"/>
</dbReference>
<evidence type="ECO:0000259" key="1">
    <source>
        <dbReference type="Pfam" id="PF00149"/>
    </source>
</evidence>
<dbReference type="PRINTS" id="PR00114">
    <property type="entry name" value="STPHPHTASE"/>
</dbReference>
<dbReference type="PANTHER" id="PTHR11668">
    <property type="entry name" value="SERINE/THREONINE PROTEIN PHOSPHATASE"/>
    <property type="match status" value="1"/>
</dbReference>
<feature type="non-terminal residue" evidence="2">
    <location>
        <position position="145"/>
    </location>
</feature>
<dbReference type="Pfam" id="PF00149">
    <property type="entry name" value="Metallophos"/>
    <property type="match status" value="1"/>
</dbReference>
<comment type="caution">
    <text evidence="2">The sequence shown here is derived from an EMBL/GenBank/DDBJ whole genome shotgun (WGS) entry which is preliminary data.</text>
</comment>
<name>A0A7C0Y924_DESA2</name>
<dbReference type="SUPFAM" id="SSF56300">
    <property type="entry name" value="Metallo-dependent phosphatases"/>
    <property type="match status" value="1"/>
</dbReference>
<dbReference type="GO" id="GO:0016787">
    <property type="term" value="F:hydrolase activity"/>
    <property type="evidence" value="ECO:0007669"/>
    <property type="project" value="InterPro"/>
</dbReference>
<proteinExistence type="predicted"/>
<evidence type="ECO:0000313" key="2">
    <source>
        <dbReference type="EMBL" id="HDD43552.1"/>
    </source>
</evidence>
<dbReference type="AlphaFoldDB" id="A0A7C0Y924"/>
<gene>
    <name evidence="2" type="ORF">ENG63_01635</name>
</gene>
<dbReference type="InterPro" id="IPR050341">
    <property type="entry name" value="PP1_catalytic_subunit"/>
</dbReference>
<sequence length="145" mass="17092">MKKEIISMNFKKEISVFGKEEFIEGLENVLEVKQPKLLKLRKKDLIVIGDLHGDLKSLLHILKTSGFFEDKFSILFLGDYGDRGSQQLEVYFTLFKLREFFPKKTFFLRGNHEYVEGLEVAPHDLPLYLYSKFGYEISKEIYEKI</sequence>
<feature type="domain" description="Calcineurin-like phosphoesterase" evidence="1">
    <location>
        <begin position="46"/>
        <end position="120"/>
    </location>
</feature>